<sequence>MKVAVLNYTGSVGKTVVASHLLAPRMNGAQIFAVESTNETGADLGLSVDQLRGEHFGRLFRELLTRDDAIVDVGASNIEDFLAHMMRYEGAHEEIGYFVLPVINTGKAQRETIKTVAALAGLGVAPDRVRLLFNRVETSVEEEFPSLLAYAAKTSEAQANPKAAIFENEVFELLADLRTTIADVLADQTDYRALLQQTDRSDHDRISHLSNMHALRALARPVDRQMHAAFAALFA</sequence>
<dbReference type="RefSeq" id="WP_368649501.1">
    <property type="nucleotide sequence ID" value="NZ_CP158263.1"/>
</dbReference>
<evidence type="ECO:0000313" key="1">
    <source>
        <dbReference type="EMBL" id="XDJ71067.1"/>
    </source>
</evidence>
<protein>
    <submittedName>
        <fullName evidence="1">StbB family protein</fullName>
    </submittedName>
</protein>
<dbReference type="InterPro" id="IPR047985">
    <property type="entry name" value="StbB-like"/>
</dbReference>
<dbReference type="AlphaFoldDB" id="A0AB39EUN1"/>
<accession>A0AB39EUN1</accession>
<organism evidence="1">
    <name type="scientific">Castellaniella ginsengisoli</name>
    <dbReference type="NCBI Taxonomy" id="546114"/>
    <lineage>
        <taxon>Bacteria</taxon>
        <taxon>Pseudomonadati</taxon>
        <taxon>Pseudomonadota</taxon>
        <taxon>Betaproteobacteria</taxon>
        <taxon>Burkholderiales</taxon>
        <taxon>Alcaligenaceae</taxon>
        <taxon>Castellaniella</taxon>
    </lineage>
</organism>
<dbReference type="EMBL" id="CP158263">
    <property type="protein sequence ID" value="XDJ71067.1"/>
    <property type="molecule type" value="Genomic_DNA"/>
</dbReference>
<gene>
    <name evidence="1" type="primary">stbB</name>
    <name evidence="1" type="ORF">ABRZ06_08955</name>
</gene>
<dbReference type="NCBIfam" id="NF041292">
    <property type="entry name" value="StbB"/>
    <property type="match status" value="1"/>
</dbReference>
<proteinExistence type="predicted"/>
<name>A0AB39EUN1_9BURK</name>
<reference evidence="1" key="1">
    <citation type="submission" date="2024-05" db="EMBL/GenBank/DDBJ databases">
        <authorList>
            <person name="Luo Y.-C."/>
            <person name="Nicholds J."/>
            <person name="Mortimer T."/>
            <person name="Maboni G."/>
        </authorList>
    </citation>
    <scope>NUCLEOTIDE SEQUENCE</scope>
    <source>
        <strain evidence="1">143936</strain>
    </source>
</reference>